<dbReference type="PANTHER" id="PTHR15249:SF0">
    <property type="entry name" value="TRAF FAMILY MEMBER-ASSOCIATED NF-KAPPA-B ACTIVATOR"/>
    <property type="match status" value="1"/>
</dbReference>
<keyword evidence="1" id="KW-0597">Phosphoprotein</keyword>
<dbReference type="InParanoid" id="A0A2U4AC41"/>
<keyword evidence="3 6" id="KW-0863">Zinc-finger</keyword>
<accession>A0A2U4AC41</accession>
<feature type="region of interest" description="Disordered" evidence="8">
    <location>
        <begin position="1"/>
        <end position="62"/>
    </location>
</feature>
<evidence type="ECO:0000313" key="11">
    <source>
        <dbReference type="RefSeq" id="XP_019778466.1"/>
    </source>
</evidence>
<dbReference type="RefSeq" id="XP_019778466.1">
    <property type="nucleotide sequence ID" value="XM_019922907.2"/>
</dbReference>
<evidence type="ECO:0000313" key="10">
    <source>
        <dbReference type="Proteomes" id="UP000245320"/>
    </source>
</evidence>
<feature type="compositionally biased region" description="Basic and acidic residues" evidence="8">
    <location>
        <begin position="1"/>
        <end position="12"/>
    </location>
</feature>
<keyword evidence="2" id="KW-0479">Metal-binding</keyword>
<evidence type="ECO:0000256" key="6">
    <source>
        <dbReference type="PROSITE-ProRule" id="PRU01253"/>
    </source>
</evidence>
<feature type="compositionally biased region" description="Basic and acidic residues" evidence="8">
    <location>
        <begin position="199"/>
        <end position="229"/>
    </location>
</feature>
<feature type="domain" description="UBZ1-type" evidence="9">
    <location>
        <begin position="499"/>
        <end position="526"/>
    </location>
</feature>
<dbReference type="FunCoup" id="A0A2U4AC41">
    <property type="interactions" value="1460"/>
</dbReference>
<name>A0A2U4AC41_TURTR</name>
<evidence type="ECO:0000256" key="8">
    <source>
        <dbReference type="SAM" id="MobiDB-lite"/>
    </source>
</evidence>
<keyword evidence="10" id="KW-1185">Reference proteome</keyword>
<evidence type="ECO:0000259" key="9">
    <source>
        <dbReference type="PROSITE" id="PS51905"/>
    </source>
</evidence>
<feature type="region of interest" description="Disordered" evidence="8">
    <location>
        <begin position="194"/>
        <end position="233"/>
    </location>
</feature>
<dbReference type="InterPro" id="IPR039669">
    <property type="entry name" value="TANK"/>
</dbReference>
<dbReference type="InterPro" id="IPR041641">
    <property type="entry name" value="CALCOCO1/2_Zn_UBZ1"/>
</dbReference>
<evidence type="ECO:0000256" key="7">
    <source>
        <dbReference type="SAM" id="Coils"/>
    </source>
</evidence>
<dbReference type="PANTHER" id="PTHR15249">
    <property type="entry name" value="TRAF FAMILY MEMBER-ASSOCIATED NF-KAPPA-B ACTIVATOR"/>
    <property type="match status" value="1"/>
</dbReference>
<proteinExistence type="predicted"/>
<keyword evidence="5 7" id="KW-0175">Coiled coil</keyword>
<dbReference type="Pfam" id="PF12845">
    <property type="entry name" value="TBD"/>
    <property type="match status" value="1"/>
</dbReference>
<evidence type="ECO:0000256" key="4">
    <source>
        <dbReference type="ARBA" id="ARBA00022833"/>
    </source>
</evidence>
<dbReference type="AlphaFoldDB" id="A0A2U4AC41"/>
<feature type="compositionally biased region" description="Basic and acidic residues" evidence="8">
    <location>
        <begin position="19"/>
        <end position="28"/>
    </location>
</feature>
<dbReference type="InterPro" id="IPR024581">
    <property type="entry name" value="TBD"/>
</dbReference>
<evidence type="ECO:0000256" key="3">
    <source>
        <dbReference type="ARBA" id="ARBA00022771"/>
    </source>
</evidence>
<dbReference type="Proteomes" id="UP000245320">
    <property type="component" value="Chromosome 7"/>
</dbReference>
<feature type="coiled-coil region" evidence="7">
    <location>
        <begin position="133"/>
        <end position="167"/>
    </location>
</feature>
<keyword evidence="4" id="KW-0862">Zinc</keyword>
<dbReference type="GO" id="GO:0008270">
    <property type="term" value="F:zinc ion binding"/>
    <property type="evidence" value="ECO:0007669"/>
    <property type="project" value="UniProtKB-KW"/>
</dbReference>
<evidence type="ECO:0000256" key="2">
    <source>
        <dbReference type="ARBA" id="ARBA00022723"/>
    </source>
</evidence>
<reference evidence="11" key="1">
    <citation type="submission" date="2025-08" db="UniProtKB">
        <authorList>
            <consortium name="RefSeq"/>
        </authorList>
    </citation>
    <scope>IDENTIFICATION</scope>
    <source>
        <tissue evidence="11">Spleen</tissue>
    </source>
</reference>
<dbReference type="GO" id="GO:0043124">
    <property type="term" value="P:negative regulation of canonical NF-kappaB signal transduction"/>
    <property type="evidence" value="ECO:0007669"/>
    <property type="project" value="InterPro"/>
</dbReference>
<protein>
    <submittedName>
        <fullName evidence="11">TRAF family member-associated NF-kappa-B activator isoform X1</fullName>
    </submittedName>
</protein>
<evidence type="ECO:0000256" key="5">
    <source>
        <dbReference type="ARBA" id="ARBA00023054"/>
    </source>
</evidence>
<dbReference type="PROSITE" id="PS51905">
    <property type="entry name" value="ZF_UBZ1"/>
    <property type="match status" value="1"/>
</dbReference>
<dbReference type="CTD" id="10010"/>
<dbReference type="OrthoDB" id="9937252at2759"/>
<gene>
    <name evidence="11" type="primary">TANK</name>
</gene>
<feature type="compositionally biased region" description="Basic and acidic residues" evidence="8">
    <location>
        <begin position="48"/>
        <end position="57"/>
    </location>
</feature>
<organism evidence="10 11">
    <name type="scientific">Tursiops truncatus</name>
    <name type="common">Atlantic bottle-nosed dolphin</name>
    <name type="synonym">Delphinus truncatus</name>
    <dbReference type="NCBI Taxonomy" id="9739"/>
    <lineage>
        <taxon>Eukaryota</taxon>
        <taxon>Metazoa</taxon>
        <taxon>Chordata</taxon>
        <taxon>Craniata</taxon>
        <taxon>Vertebrata</taxon>
        <taxon>Euteleostomi</taxon>
        <taxon>Mammalia</taxon>
        <taxon>Eutheria</taxon>
        <taxon>Laurasiatheria</taxon>
        <taxon>Artiodactyla</taxon>
        <taxon>Whippomorpha</taxon>
        <taxon>Cetacea</taxon>
        <taxon>Odontoceti</taxon>
        <taxon>Delphinidae</taxon>
        <taxon>Tursiops</taxon>
    </lineage>
</organism>
<sequence length="531" mass="58895">MGAAGREAEELQRQPVLRVGRDLVREKPPGSPSPSGPGRGFPGPRRQRSNDGPRCDGSRGGILPDSASAALGDLTSWLATGEAGFAISGPVIYSIIYSDATGQRGMDKNIGEQLNKAYEAFRQACMDRDSAVKELQQKQTENYEQRIREQQEQLSLQQTIIDKLKSQLLLVNSSRDNSYGCVPLLEDSEARRNNFTLDQPHDNVKSRIPKEKESKVRRQEVSSPRKETSPRSLGIPLFHERGYIEKTFRDLKEEFHRICMLAKAQKDHLSKLNVPATVTETQCSVPIQCTDKTDKQEVLFKPQAKDDINRGAPCITSVASRGLGQDEEDTSFESLSKFNVKFPPTDSDSTFLHSSPERPSVLGPASCEAMCQDKFNMEPRDNPGNFVKTEETLFEIQGIDPIASAIQNLKTTDKTKPSNLVNTCIRTTLDRAPCLPPGDHNALYVNTFPLQDPSDAPFPSLDYPGKAIRGPQQPVWKPFPNQDSDLSVLSGTGSELHIPRVCEFCQAVFPPSITSRGDFLRHLNSHFNGET</sequence>
<evidence type="ECO:0000256" key="1">
    <source>
        <dbReference type="ARBA" id="ARBA00022553"/>
    </source>
</evidence>